<evidence type="ECO:0000256" key="2">
    <source>
        <dbReference type="ARBA" id="ARBA00005642"/>
    </source>
</evidence>
<keyword evidence="4" id="KW-0819">tRNA processing</keyword>
<dbReference type="Proteomes" id="UP000231263">
    <property type="component" value="Unassembled WGS sequence"/>
</dbReference>
<name>A0A2M7XF41_9BACT</name>
<dbReference type="GO" id="GO:1990481">
    <property type="term" value="P:mRNA pseudouridine synthesis"/>
    <property type="evidence" value="ECO:0007669"/>
    <property type="project" value="TreeGrafter"/>
</dbReference>
<dbReference type="PANTHER" id="PTHR13767">
    <property type="entry name" value="TRNA-PSEUDOURIDINE SYNTHASE"/>
    <property type="match status" value="1"/>
</dbReference>
<feature type="domain" description="Pseudouridine synthase II N-terminal" evidence="6">
    <location>
        <begin position="28"/>
        <end position="154"/>
    </location>
</feature>
<keyword evidence="5" id="KW-0413">Isomerase</keyword>
<evidence type="ECO:0000256" key="5">
    <source>
        <dbReference type="ARBA" id="ARBA00023235"/>
    </source>
</evidence>
<accession>A0A2M7XF41</accession>
<protein>
    <recommendedName>
        <fullName evidence="3">tRNA pseudouridine(55) synthase</fullName>
        <ecNumber evidence="3">5.4.99.25</ecNumber>
    </recommendedName>
</protein>
<dbReference type="Pfam" id="PF01509">
    <property type="entry name" value="TruB_N"/>
    <property type="match status" value="1"/>
</dbReference>
<dbReference type="InterPro" id="IPR002501">
    <property type="entry name" value="PsdUridine_synth_N"/>
</dbReference>
<organism evidence="7 8">
    <name type="scientific">Candidatus Uhrbacteria bacterium CG_4_9_14_3_um_filter_41_35</name>
    <dbReference type="NCBI Taxonomy" id="1975034"/>
    <lineage>
        <taxon>Bacteria</taxon>
        <taxon>Candidatus Uhriibacteriota</taxon>
    </lineage>
</organism>
<dbReference type="GO" id="GO:0006400">
    <property type="term" value="P:tRNA modification"/>
    <property type="evidence" value="ECO:0007669"/>
    <property type="project" value="TreeGrafter"/>
</dbReference>
<dbReference type="PANTHER" id="PTHR13767:SF2">
    <property type="entry name" value="PSEUDOURIDYLATE SYNTHASE TRUB1"/>
    <property type="match status" value="1"/>
</dbReference>
<evidence type="ECO:0000256" key="3">
    <source>
        <dbReference type="ARBA" id="ARBA00012787"/>
    </source>
</evidence>
<evidence type="ECO:0000256" key="1">
    <source>
        <dbReference type="ARBA" id="ARBA00000385"/>
    </source>
</evidence>
<evidence type="ECO:0000313" key="8">
    <source>
        <dbReference type="Proteomes" id="UP000231263"/>
    </source>
</evidence>
<proteinExistence type="inferred from homology"/>
<dbReference type="EMBL" id="PFWT01000009">
    <property type="protein sequence ID" value="PJA46494.1"/>
    <property type="molecule type" value="Genomic_DNA"/>
</dbReference>
<sequence length="245" mass="27715">MSILNIYKKLGQTPFEALSELRKSNLEFKDSKMVYAGRLDPMAEGVLIVLTDEDRFKLDEYLGFDKIYEATFLFGAETDTYDTLGLVKKLHDDFYKTNEGEVIDQLQKLTGIHRLPFPAYSSYKVKGQPLHVWAREGRLHEIEIPIKEMEVLSVSGVTTSLILSEELLSQIEDRVSKVAGNFRQTTTVEKWREVLSKDAKFLIASMTLHVTSGTYIRSLAHELGQKLGGGAILLELKRTQVVGVK</sequence>
<comment type="caution">
    <text evidence="7">The sequence shown here is derived from an EMBL/GenBank/DDBJ whole genome shotgun (WGS) entry which is preliminary data.</text>
</comment>
<dbReference type="EC" id="5.4.99.25" evidence="3"/>
<dbReference type="Gene3D" id="3.30.2350.10">
    <property type="entry name" value="Pseudouridine synthase"/>
    <property type="match status" value="1"/>
</dbReference>
<dbReference type="GO" id="GO:0160148">
    <property type="term" value="F:tRNA pseudouridine(55) synthase activity"/>
    <property type="evidence" value="ECO:0007669"/>
    <property type="project" value="UniProtKB-EC"/>
</dbReference>
<dbReference type="SUPFAM" id="SSF55120">
    <property type="entry name" value="Pseudouridine synthase"/>
    <property type="match status" value="1"/>
</dbReference>
<dbReference type="GO" id="GO:0003723">
    <property type="term" value="F:RNA binding"/>
    <property type="evidence" value="ECO:0007669"/>
    <property type="project" value="InterPro"/>
</dbReference>
<dbReference type="AlphaFoldDB" id="A0A2M7XF41"/>
<evidence type="ECO:0000256" key="4">
    <source>
        <dbReference type="ARBA" id="ARBA00022694"/>
    </source>
</evidence>
<evidence type="ECO:0000313" key="7">
    <source>
        <dbReference type="EMBL" id="PJA46494.1"/>
    </source>
</evidence>
<dbReference type="InterPro" id="IPR020103">
    <property type="entry name" value="PsdUridine_synth_cat_dom_sf"/>
</dbReference>
<evidence type="ECO:0000259" key="6">
    <source>
        <dbReference type="Pfam" id="PF01509"/>
    </source>
</evidence>
<gene>
    <name evidence="7" type="ORF">CO173_01890</name>
</gene>
<dbReference type="InterPro" id="IPR014780">
    <property type="entry name" value="tRNA_psdUridine_synth_TruB"/>
</dbReference>
<comment type="catalytic activity">
    <reaction evidence="1">
        <text>uridine(55) in tRNA = pseudouridine(55) in tRNA</text>
        <dbReference type="Rhea" id="RHEA:42532"/>
        <dbReference type="Rhea" id="RHEA-COMP:10101"/>
        <dbReference type="Rhea" id="RHEA-COMP:10102"/>
        <dbReference type="ChEBI" id="CHEBI:65314"/>
        <dbReference type="ChEBI" id="CHEBI:65315"/>
        <dbReference type="EC" id="5.4.99.25"/>
    </reaction>
</comment>
<reference evidence="8" key="1">
    <citation type="submission" date="2017-09" db="EMBL/GenBank/DDBJ databases">
        <title>Depth-based differentiation of microbial function through sediment-hosted aquifers and enrichment of novel symbionts in the deep terrestrial subsurface.</title>
        <authorList>
            <person name="Probst A.J."/>
            <person name="Ladd B."/>
            <person name="Jarett J.K."/>
            <person name="Geller-Mcgrath D.E."/>
            <person name="Sieber C.M.K."/>
            <person name="Emerson J.B."/>
            <person name="Anantharaman K."/>
            <person name="Thomas B.C."/>
            <person name="Malmstrom R."/>
            <person name="Stieglmeier M."/>
            <person name="Klingl A."/>
            <person name="Woyke T."/>
            <person name="Ryan C.M."/>
            <person name="Banfield J.F."/>
        </authorList>
    </citation>
    <scope>NUCLEOTIDE SEQUENCE [LARGE SCALE GENOMIC DNA]</scope>
</reference>
<comment type="similarity">
    <text evidence="2">Belongs to the pseudouridine synthase TruB family. Type 1 subfamily.</text>
</comment>